<dbReference type="EMBL" id="CM042034">
    <property type="protein sequence ID" value="KAI3762424.1"/>
    <property type="molecule type" value="Genomic_DNA"/>
</dbReference>
<protein>
    <submittedName>
        <fullName evidence="1">Uncharacterized protein</fullName>
    </submittedName>
</protein>
<evidence type="ECO:0000313" key="1">
    <source>
        <dbReference type="EMBL" id="KAI3762424.1"/>
    </source>
</evidence>
<accession>A0ACB9EU95</accession>
<comment type="caution">
    <text evidence="1">The sequence shown here is derived from an EMBL/GenBank/DDBJ whole genome shotgun (WGS) entry which is preliminary data.</text>
</comment>
<reference evidence="2" key="1">
    <citation type="journal article" date="2022" name="Mol. Ecol. Resour.">
        <title>The genomes of chicory, endive, great burdock and yacon provide insights into Asteraceae palaeo-polyploidization history and plant inulin production.</title>
        <authorList>
            <person name="Fan W."/>
            <person name="Wang S."/>
            <person name="Wang H."/>
            <person name="Wang A."/>
            <person name="Jiang F."/>
            <person name="Liu H."/>
            <person name="Zhao H."/>
            <person name="Xu D."/>
            <person name="Zhang Y."/>
        </authorList>
    </citation>
    <scope>NUCLEOTIDE SEQUENCE [LARGE SCALE GENOMIC DNA]</scope>
    <source>
        <strain evidence="2">cv. Yunnan</strain>
    </source>
</reference>
<organism evidence="1 2">
    <name type="scientific">Smallanthus sonchifolius</name>
    <dbReference type="NCBI Taxonomy" id="185202"/>
    <lineage>
        <taxon>Eukaryota</taxon>
        <taxon>Viridiplantae</taxon>
        <taxon>Streptophyta</taxon>
        <taxon>Embryophyta</taxon>
        <taxon>Tracheophyta</taxon>
        <taxon>Spermatophyta</taxon>
        <taxon>Magnoliopsida</taxon>
        <taxon>eudicotyledons</taxon>
        <taxon>Gunneridae</taxon>
        <taxon>Pentapetalae</taxon>
        <taxon>asterids</taxon>
        <taxon>campanulids</taxon>
        <taxon>Asterales</taxon>
        <taxon>Asteraceae</taxon>
        <taxon>Asteroideae</taxon>
        <taxon>Heliantheae alliance</taxon>
        <taxon>Millerieae</taxon>
        <taxon>Smallanthus</taxon>
    </lineage>
</organism>
<name>A0ACB9EU95_9ASTR</name>
<proteinExistence type="predicted"/>
<sequence length="449" mass="50941">MDPNEPYHVAWERFNVLLSRCPQHGLFEWEIVEKFYNGVTFEKQQMFNTDAGGHIMEKFEPAECEEMFESFTQAEQQYPSTRTSIPSARAPTSSPRGPSTGSSVDMTSIKEMFETQTQLLAHLVQQDRDARQRLDVHDTLLKNQQSAFHDLQRTVEDIAKCLKDRQGVVDLPAEKAEEKKKGVEMKTPKIDSTRVPYPARLLPFKQAREHNHFLDSFKQLKVNLPLIETLQRMPKYGKFLKDLLSNKDKLEEVSKVSLSEQCSVVVQNKMPEKLGNSGCFTIPCLLGSLPLHHALTDLGASINLMPYSLYKQLELGEPQPTRMRISLADRSVKYPQGIVENLLVKVGKFVFPVDFVILDMEVDDGVPLILGRPFLRTAKAVIDVFDGKLTLRVGDESVIFDATPSVKAIGEHSHSMCMLDASIDDYWDSNPLEDDVDRDVGRMKKEPLD</sequence>
<evidence type="ECO:0000313" key="2">
    <source>
        <dbReference type="Proteomes" id="UP001056120"/>
    </source>
</evidence>
<keyword evidence="2" id="KW-1185">Reference proteome</keyword>
<reference evidence="1 2" key="2">
    <citation type="journal article" date="2022" name="Mol. Ecol. Resour.">
        <title>The genomes of chicory, endive, great burdock and yacon provide insights into Asteraceae paleo-polyploidization history and plant inulin production.</title>
        <authorList>
            <person name="Fan W."/>
            <person name="Wang S."/>
            <person name="Wang H."/>
            <person name="Wang A."/>
            <person name="Jiang F."/>
            <person name="Liu H."/>
            <person name="Zhao H."/>
            <person name="Xu D."/>
            <person name="Zhang Y."/>
        </authorList>
    </citation>
    <scope>NUCLEOTIDE SEQUENCE [LARGE SCALE GENOMIC DNA]</scope>
    <source>
        <strain evidence="2">cv. Yunnan</strain>
        <tissue evidence="1">Leaves</tissue>
    </source>
</reference>
<gene>
    <name evidence="1" type="ORF">L1987_52854</name>
</gene>
<dbReference type="Proteomes" id="UP001056120">
    <property type="component" value="Linkage Group LG17"/>
</dbReference>